<dbReference type="Proteomes" id="UP000608345">
    <property type="component" value="Unassembled WGS sequence"/>
</dbReference>
<gene>
    <name evidence="2" type="ORF">GCM10011450_18810</name>
</gene>
<comment type="caution">
    <text evidence="2">The sequence shown here is derived from an EMBL/GenBank/DDBJ whole genome shotgun (WGS) entry which is preliminary data.</text>
</comment>
<dbReference type="Pfam" id="PF05981">
    <property type="entry name" value="CreA"/>
    <property type="match status" value="1"/>
</dbReference>
<feature type="chain" id="PRO_5036803722" description="CreA protein" evidence="1">
    <location>
        <begin position="23"/>
        <end position="163"/>
    </location>
</feature>
<evidence type="ECO:0000256" key="1">
    <source>
        <dbReference type="SAM" id="SignalP"/>
    </source>
</evidence>
<evidence type="ECO:0000313" key="3">
    <source>
        <dbReference type="Proteomes" id="UP000608345"/>
    </source>
</evidence>
<dbReference type="AlphaFoldDB" id="A0A918MZF2"/>
<keyword evidence="3" id="KW-1185">Reference proteome</keyword>
<keyword evidence="1" id="KW-0732">Signal</keyword>
<dbReference type="RefSeq" id="WP_189385236.1">
    <property type="nucleotide sequence ID" value="NZ_BAABFY010000017.1"/>
</dbReference>
<sequence length="163" mass="17989">MKKLLFSALTVFGLFFQPSVQAEEVGCVSTTWRVVNNDKVCVQSFNDPDIEGVVCHLSHAQTGGISGALGFAENPSRFAISCRQVGPIKATKAIPDKKENIFTQRMSLLFKDLNVTRLLDKPNNTLVYLVVSERVIEGSPYNSISGVPLMPWGEKLPEVTFKK</sequence>
<dbReference type="PANTHER" id="PTHR37952">
    <property type="match status" value="1"/>
</dbReference>
<organism evidence="2 3">
    <name type="scientific">Advenella faeciporci</name>
    <dbReference type="NCBI Taxonomy" id="797535"/>
    <lineage>
        <taxon>Bacteria</taxon>
        <taxon>Pseudomonadati</taxon>
        <taxon>Pseudomonadota</taxon>
        <taxon>Betaproteobacteria</taxon>
        <taxon>Burkholderiales</taxon>
        <taxon>Alcaligenaceae</taxon>
    </lineage>
</organism>
<evidence type="ECO:0000313" key="2">
    <source>
        <dbReference type="EMBL" id="GGW88873.1"/>
    </source>
</evidence>
<protein>
    <recommendedName>
        <fullName evidence="4">CreA protein</fullName>
    </recommendedName>
</protein>
<reference evidence="2" key="2">
    <citation type="submission" date="2020-09" db="EMBL/GenBank/DDBJ databases">
        <authorList>
            <person name="Sun Q."/>
            <person name="Kim S."/>
        </authorList>
    </citation>
    <scope>NUCLEOTIDE SEQUENCE</scope>
    <source>
        <strain evidence="2">KCTC 23732</strain>
    </source>
</reference>
<feature type="signal peptide" evidence="1">
    <location>
        <begin position="1"/>
        <end position="22"/>
    </location>
</feature>
<name>A0A918MZF2_9BURK</name>
<dbReference type="PIRSF" id="PIRSF003174">
    <property type="entry name" value="CreA"/>
    <property type="match status" value="1"/>
</dbReference>
<accession>A0A918MZF2</accession>
<proteinExistence type="predicted"/>
<dbReference type="InterPro" id="IPR010292">
    <property type="entry name" value="Uncharacterised_CreA"/>
</dbReference>
<reference evidence="2" key="1">
    <citation type="journal article" date="2014" name="Int. J. Syst. Evol. Microbiol.">
        <title>Complete genome sequence of Corynebacterium casei LMG S-19264T (=DSM 44701T), isolated from a smear-ripened cheese.</title>
        <authorList>
            <consortium name="US DOE Joint Genome Institute (JGI-PGF)"/>
            <person name="Walter F."/>
            <person name="Albersmeier A."/>
            <person name="Kalinowski J."/>
            <person name="Ruckert C."/>
        </authorList>
    </citation>
    <scope>NUCLEOTIDE SEQUENCE</scope>
    <source>
        <strain evidence="2">KCTC 23732</strain>
    </source>
</reference>
<dbReference type="PANTHER" id="PTHR37952:SF2">
    <property type="entry name" value="PROTEIN CREA"/>
    <property type="match status" value="1"/>
</dbReference>
<dbReference type="EMBL" id="BMYS01000013">
    <property type="protein sequence ID" value="GGW88873.1"/>
    <property type="molecule type" value="Genomic_DNA"/>
</dbReference>
<evidence type="ECO:0008006" key="4">
    <source>
        <dbReference type="Google" id="ProtNLM"/>
    </source>
</evidence>
<dbReference type="GO" id="GO:0005829">
    <property type="term" value="C:cytosol"/>
    <property type="evidence" value="ECO:0007669"/>
    <property type="project" value="TreeGrafter"/>
</dbReference>